<dbReference type="GO" id="GO:1990115">
    <property type="term" value="P:RNA polymerase III assembly"/>
    <property type="evidence" value="ECO:0007669"/>
    <property type="project" value="TreeGrafter"/>
</dbReference>
<evidence type="ECO:0008006" key="4">
    <source>
        <dbReference type="Google" id="ProtNLM"/>
    </source>
</evidence>
<comment type="caution">
    <text evidence="2">The sequence shown here is derived from an EMBL/GenBank/DDBJ whole genome shotgun (WGS) entry which is preliminary data.</text>
</comment>
<dbReference type="GO" id="GO:1990113">
    <property type="term" value="P:RNA polymerase I assembly"/>
    <property type="evidence" value="ECO:0007669"/>
    <property type="project" value="TreeGrafter"/>
</dbReference>
<comment type="similarity">
    <text evidence="1">Belongs to the prefoldin subunit alpha family.</text>
</comment>
<dbReference type="GO" id="GO:0005737">
    <property type="term" value="C:cytoplasm"/>
    <property type="evidence" value="ECO:0007669"/>
    <property type="project" value="TreeGrafter"/>
</dbReference>
<evidence type="ECO:0000256" key="1">
    <source>
        <dbReference type="ARBA" id="ARBA00010048"/>
    </source>
</evidence>
<proteinExistence type="inferred from homology"/>
<gene>
    <name evidence="2" type="primary">RvY_07123-1</name>
    <name evidence="2" type="synonym">RvY_07123.1</name>
    <name evidence="2" type="ORF">RvY_07123</name>
</gene>
<dbReference type="GO" id="GO:0051082">
    <property type="term" value="F:unfolded protein binding"/>
    <property type="evidence" value="ECO:0007669"/>
    <property type="project" value="InterPro"/>
</dbReference>
<protein>
    <recommendedName>
        <fullName evidence="4">Prefoldin subunit 5</fullName>
    </recommendedName>
</protein>
<evidence type="ECO:0000313" key="2">
    <source>
        <dbReference type="EMBL" id="GAU95521.1"/>
    </source>
</evidence>
<keyword evidence="3" id="KW-1185">Reference proteome</keyword>
<reference evidence="2 3" key="1">
    <citation type="journal article" date="2016" name="Nat. Commun.">
        <title>Extremotolerant tardigrade genome and improved radiotolerance of human cultured cells by tardigrade-unique protein.</title>
        <authorList>
            <person name="Hashimoto T."/>
            <person name="Horikawa D.D."/>
            <person name="Saito Y."/>
            <person name="Kuwahara H."/>
            <person name="Kozuka-Hata H."/>
            <person name="Shin-I T."/>
            <person name="Minakuchi Y."/>
            <person name="Ohishi K."/>
            <person name="Motoyama A."/>
            <person name="Aizu T."/>
            <person name="Enomoto A."/>
            <person name="Kondo K."/>
            <person name="Tanaka S."/>
            <person name="Hara Y."/>
            <person name="Koshikawa S."/>
            <person name="Sagara H."/>
            <person name="Miura T."/>
            <person name="Yokobori S."/>
            <person name="Miyagawa K."/>
            <person name="Suzuki Y."/>
            <person name="Kubo T."/>
            <person name="Oyama M."/>
            <person name="Kohara Y."/>
            <person name="Fujiyama A."/>
            <person name="Arakawa K."/>
            <person name="Katayama T."/>
            <person name="Toyoda A."/>
            <person name="Kunieda T."/>
        </authorList>
    </citation>
    <scope>NUCLEOTIDE SEQUENCE [LARGE SCALE GENOMIC DNA]</scope>
    <source>
        <strain evidence="2 3">YOKOZUNA-1</strain>
    </source>
</reference>
<dbReference type="AlphaFoldDB" id="A0A1D1V196"/>
<accession>A0A1D1V196</accession>
<sequence>MAGSTAHGQPVISLNDLQNIKRKFEEDLVVLTDSIQKLQAIQQHFLASQEHTKQMETIPDGAEVLVPLCDGLLVRGKAVDVGVNLVDIGAGYFVEMSQEKTRDYCKRRVEFLNAQLSRLQSVGQEKMQQRQMVISAMQQQMAQMKLTGPRAAAGSIAAR</sequence>
<dbReference type="OrthoDB" id="10267474at2759"/>
<dbReference type="GO" id="GO:1990114">
    <property type="term" value="P:RNA polymerase II core complex assembly"/>
    <property type="evidence" value="ECO:0007669"/>
    <property type="project" value="TreeGrafter"/>
</dbReference>
<dbReference type="CDD" id="cd23157">
    <property type="entry name" value="Prefoldin_5"/>
    <property type="match status" value="1"/>
</dbReference>
<dbReference type="Pfam" id="PF02996">
    <property type="entry name" value="Prefoldin"/>
    <property type="match status" value="1"/>
</dbReference>
<organism evidence="2 3">
    <name type="scientific">Ramazzottius varieornatus</name>
    <name type="common">Water bear</name>
    <name type="synonym">Tardigrade</name>
    <dbReference type="NCBI Taxonomy" id="947166"/>
    <lineage>
        <taxon>Eukaryota</taxon>
        <taxon>Metazoa</taxon>
        <taxon>Ecdysozoa</taxon>
        <taxon>Tardigrada</taxon>
        <taxon>Eutardigrada</taxon>
        <taxon>Parachela</taxon>
        <taxon>Hypsibioidea</taxon>
        <taxon>Ramazzottiidae</taxon>
        <taxon>Ramazzottius</taxon>
    </lineage>
</organism>
<dbReference type="EMBL" id="BDGG01000003">
    <property type="protein sequence ID" value="GAU95521.1"/>
    <property type="molecule type" value="Genomic_DNA"/>
</dbReference>
<dbReference type="GO" id="GO:0006457">
    <property type="term" value="P:protein folding"/>
    <property type="evidence" value="ECO:0007669"/>
    <property type="project" value="InterPro"/>
</dbReference>
<dbReference type="PANTHER" id="PTHR12674">
    <property type="entry name" value="PREFOLDIN SUBUNIT 5"/>
    <property type="match status" value="1"/>
</dbReference>
<dbReference type="InterPro" id="IPR004127">
    <property type="entry name" value="Prefoldin_subunit_alpha"/>
</dbReference>
<evidence type="ECO:0000313" key="3">
    <source>
        <dbReference type="Proteomes" id="UP000186922"/>
    </source>
</evidence>
<dbReference type="SUPFAM" id="SSF46579">
    <property type="entry name" value="Prefoldin"/>
    <property type="match status" value="1"/>
</dbReference>
<dbReference type="NCBIfam" id="TIGR00293">
    <property type="entry name" value="prefoldin subunit alpha"/>
    <property type="match status" value="1"/>
</dbReference>
<name>A0A1D1V196_RAMVA</name>
<dbReference type="Proteomes" id="UP000186922">
    <property type="component" value="Unassembled WGS sequence"/>
</dbReference>
<dbReference type="InterPro" id="IPR011599">
    <property type="entry name" value="PFD_alpha_archaea"/>
</dbReference>
<dbReference type="PANTHER" id="PTHR12674:SF2">
    <property type="entry name" value="PREFOLDIN SUBUNIT 5"/>
    <property type="match status" value="1"/>
</dbReference>
<dbReference type="Gene3D" id="1.10.287.370">
    <property type="match status" value="1"/>
</dbReference>
<dbReference type="STRING" id="947166.A0A1D1V196"/>
<dbReference type="GO" id="GO:0016272">
    <property type="term" value="C:prefoldin complex"/>
    <property type="evidence" value="ECO:0007669"/>
    <property type="project" value="InterPro"/>
</dbReference>
<dbReference type="InterPro" id="IPR009053">
    <property type="entry name" value="Prefoldin"/>
</dbReference>